<keyword evidence="2" id="KW-1185">Reference proteome</keyword>
<protein>
    <submittedName>
        <fullName evidence="1">Conserved domain protein</fullName>
    </submittedName>
</protein>
<name>A0ABN0CSI7_9BACE</name>
<evidence type="ECO:0000313" key="2">
    <source>
        <dbReference type="Proteomes" id="UP000010321"/>
    </source>
</evidence>
<accession>A0ABN0CSI7</accession>
<comment type="caution">
    <text evidence="1">The sequence shown here is derived from an EMBL/GenBank/DDBJ whole genome shotgun (WGS) entry which is preliminary data.</text>
</comment>
<dbReference type="Proteomes" id="UP000010321">
    <property type="component" value="Unassembled WGS sequence"/>
</dbReference>
<proteinExistence type="predicted"/>
<reference evidence="1 2" key="1">
    <citation type="submission" date="2011-02" db="EMBL/GenBank/DDBJ databases">
        <authorList>
            <person name="Weinstock G."/>
            <person name="Sodergren E."/>
            <person name="Clifton S."/>
            <person name="Fulton L."/>
            <person name="Fulton B."/>
            <person name="Courtney L."/>
            <person name="Fronick C."/>
            <person name="Harrison M."/>
            <person name="Strong C."/>
            <person name="Farmer C."/>
            <person name="Delahaunty K."/>
            <person name="Markovic C."/>
            <person name="Hall O."/>
            <person name="Minx P."/>
            <person name="Tomlinson C."/>
            <person name="Mitreva M."/>
            <person name="Hou S."/>
            <person name="Chen J."/>
            <person name="Wollam A."/>
            <person name="Pepin K.H."/>
            <person name="Johnson M."/>
            <person name="Bhonagiri V."/>
            <person name="Zhang X."/>
            <person name="Suruliraj S."/>
            <person name="Warren W."/>
            <person name="Chinwalla A."/>
            <person name="Mardis E.R."/>
            <person name="Wilson R.K."/>
        </authorList>
    </citation>
    <scope>NUCLEOTIDE SEQUENCE [LARGE SCALE GENOMIC DNA]</scope>
    <source>
        <strain evidence="1 2">YIT 12056</strain>
    </source>
</reference>
<gene>
    <name evidence="1" type="ORF">HMPREF9445_00138</name>
</gene>
<sequence>MIASGHFTLHRAAFPKLINLKPKDMLQQEFEERTGLKLSVEGYAEVEECYMNTDLDKDAFCKLWIENPTALKEIERKTVSVRELYEERKCLSNFLIDQAEKWSASDLREKAISMIGECEYLRRKIAKGYNLWEADKELLLDILKK</sequence>
<dbReference type="EMBL" id="AFBM01000002">
    <property type="protein sequence ID" value="EGF54909.1"/>
    <property type="molecule type" value="Genomic_DNA"/>
</dbReference>
<evidence type="ECO:0000313" key="1">
    <source>
        <dbReference type="EMBL" id="EGF54909.1"/>
    </source>
</evidence>
<organism evidence="1 2">
    <name type="scientific">Bacteroides clarus YIT 12056</name>
    <dbReference type="NCBI Taxonomy" id="762984"/>
    <lineage>
        <taxon>Bacteria</taxon>
        <taxon>Pseudomonadati</taxon>
        <taxon>Bacteroidota</taxon>
        <taxon>Bacteroidia</taxon>
        <taxon>Bacteroidales</taxon>
        <taxon>Bacteroidaceae</taxon>
        <taxon>Bacteroides</taxon>
    </lineage>
</organism>